<gene>
    <name evidence="3" type="ORF">HETSPECPRED_002698</name>
</gene>
<name>A0A8H3F1S5_9LECA</name>
<dbReference type="EMBL" id="CAJPDS010000017">
    <property type="protein sequence ID" value="CAF9915978.1"/>
    <property type="molecule type" value="Genomic_DNA"/>
</dbReference>
<sequence>MDMLESRDMLKREYNRNNFQRWLSPVPSDLHGSNLGQRRVSQFLSRGQRRLRQCILDNGHLLRGMKDVDGNHKTFCCVGDDCCDDCVGENGTVLNSKPGMVTLDQEARPFTTIGLVGPTGVSISSDPVRTVTASLPAASTTIPTGPAIGAGDSQSPNSSKHSSTIAIAVGVTGGIIILVLAALLMVWRRRRRQELKSQRLTVSDTHESQEQSADLSEVGFPPRELYNRDEDMDRIILVEAPAAPTSRQELSAGVSTVPELGHARNRDT</sequence>
<keyword evidence="2" id="KW-1133">Transmembrane helix</keyword>
<keyword evidence="2" id="KW-0472">Membrane</keyword>
<evidence type="ECO:0000313" key="4">
    <source>
        <dbReference type="Proteomes" id="UP000664521"/>
    </source>
</evidence>
<comment type="caution">
    <text evidence="3">The sequence shown here is derived from an EMBL/GenBank/DDBJ whole genome shotgun (WGS) entry which is preliminary data.</text>
</comment>
<accession>A0A8H3F1S5</accession>
<dbReference type="OrthoDB" id="10520458at2759"/>
<dbReference type="AlphaFoldDB" id="A0A8H3F1S5"/>
<feature type="region of interest" description="Disordered" evidence="1">
    <location>
        <begin position="195"/>
        <end position="227"/>
    </location>
</feature>
<dbReference type="Proteomes" id="UP000664521">
    <property type="component" value="Unassembled WGS sequence"/>
</dbReference>
<evidence type="ECO:0000256" key="2">
    <source>
        <dbReference type="SAM" id="Phobius"/>
    </source>
</evidence>
<evidence type="ECO:0000256" key="1">
    <source>
        <dbReference type="SAM" id="MobiDB-lite"/>
    </source>
</evidence>
<evidence type="ECO:0000313" key="3">
    <source>
        <dbReference type="EMBL" id="CAF9915978.1"/>
    </source>
</evidence>
<keyword evidence="2" id="KW-0812">Transmembrane</keyword>
<feature type="region of interest" description="Disordered" evidence="1">
    <location>
        <begin position="239"/>
        <end position="268"/>
    </location>
</feature>
<keyword evidence="4" id="KW-1185">Reference proteome</keyword>
<organism evidence="3 4">
    <name type="scientific">Heterodermia speciosa</name>
    <dbReference type="NCBI Taxonomy" id="116794"/>
    <lineage>
        <taxon>Eukaryota</taxon>
        <taxon>Fungi</taxon>
        <taxon>Dikarya</taxon>
        <taxon>Ascomycota</taxon>
        <taxon>Pezizomycotina</taxon>
        <taxon>Lecanoromycetes</taxon>
        <taxon>OSLEUM clade</taxon>
        <taxon>Lecanoromycetidae</taxon>
        <taxon>Caliciales</taxon>
        <taxon>Physciaceae</taxon>
        <taxon>Heterodermia</taxon>
    </lineage>
</organism>
<proteinExistence type="predicted"/>
<reference evidence="3" key="1">
    <citation type="submission" date="2021-03" db="EMBL/GenBank/DDBJ databases">
        <authorList>
            <person name="Tagirdzhanova G."/>
        </authorList>
    </citation>
    <scope>NUCLEOTIDE SEQUENCE</scope>
</reference>
<protein>
    <submittedName>
        <fullName evidence="3">Uncharacterized protein</fullName>
    </submittedName>
</protein>
<feature type="transmembrane region" description="Helical" evidence="2">
    <location>
        <begin position="165"/>
        <end position="187"/>
    </location>
</feature>
<dbReference type="CDD" id="cd12087">
    <property type="entry name" value="TM_EGFR-like"/>
    <property type="match status" value="1"/>
</dbReference>